<reference evidence="1 2" key="1">
    <citation type="journal article" date="2014" name="Nature">
        <title>An environmental bacterial taxon with a large and distinct metabolic repertoire.</title>
        <authorList>
            <person name="Wilson M.C."/>
            <person name="Mori T."/>
            <person name="Ruckert C."/>
            <person name="Uria A.R."/>
            <person name="Helf M.J."/>
            <person name="Takada K."/>
            <person name="Gernert C."/>
            <person name="Steffens U.A."/>
            <person name="Heycke N."/>
            <person name="Schmitt S."/>
            <person name="Rinke C."/>
            <person name="Helfrich E.J."/>
            <person name="Brachmann A.O."/>
            <person name="Gurgui C."/>
            <person name="Wakimoto T."/>
            <person name="Kracht M."/>
            <person name="Crusemann M."/>
            <person name="Hentschel U."/>
            <person name="Abe I."/>
            <person name="Matsunaga S."/>
            <person name="Kalinowski J."/>
            <person name="Takeyama H."/>
            <person name="Piel J."/>
        </authorList>
    </citation>
    <scope>NUCLEOTIDE SEQUENCE [LARGE SCALE GENOMIC DNA]</scope>
    <source>
        <strain evidence="2">TSY1</strain>
    </source>
</reference>
<dbReference type="EMBL" id="AZHW01000326">
    <property type="protein sequence ID" value="ETX00561.1"/>
    <property type="molecule type" value="Genomic_DNA"/>
</dbReference>
<comment type="caution">
    <text evidence="1">The sequence shown here is derived from an EMBL/GenBank/DDBJ whole genome shotgun (WGS) entry which is preliminary data.</text>
</comment>
<dbReference type="Gene3D" id="3.50.30.50">
    <property type="entry name" value="Putative cyclase"/>
    <property type="match status" value="1"/>
</dbReference>
<organism evidence="1 2">
    <name type="scientific">Entotheonella factor</name>
    <dbReference type="NCBI Taxonomy" id="1429438"/>
    <lineage>
        <taxon>Bacteria</taxon>
        <taxon>Pseudomonadati</taxon>
        <taxon>Nitrospinota/Tectimicrobiota group</taxon>
        <taxon>Candidatus Tectimicrobiota</taxon>
        <taxon>Candidatus Entotheonellia</taxon>
        <taxon>Candidatus Entotheonellales</taxon>
        <taxon>Candidatus Entotheonellaceae</taxon>
        <taxon>Candidatus Entotheonella</taxon>
    </lineage>
</organism>
<dbReference type="PANTHER" id="PTHR34861">
    <property type="match status" value="1"/>
</dbReference>
<dbReference type="Pfam" id="PF04199">
    <property type="entry name" value="Cyclase"/>
    <property type="match status" value="1"/>
</dbReference>
<feature type="non-terminal residue" evidence="1">
    <location>
        <position position="1"/>
    </location>
</feature>
<evidence type="ECO:0008006" key="3">
    <source>
        <dbReference type="Google" id="ProtNLM"/>
    </source>
</evidence>
<evidence type="ECO:0000313" key="2">
    <source>
        <dbReference type="Proteomes" id="UP000019141"/>
    </source>
</evidence>
<dbReference type="HOGENOM" id="CLU_030671_5_1_7"/>
<dbReference type="AlphaFoldDB" id="W4LS40"/>
<proteinExistence type="predicted"/>
<sequence length="164" mass="17902">GVLLDVPKHRGEPYVTLDKPVHGWELEDIAKAEGITLEPGDAVVVYSGREALQVDHPGQYYQPTLDIFGKERPGLHASCLPFLHDNDVSILVWDMMDFTPNGYDLPWSVHGAIFAYGIALLDNALLEPLSQACAAEGRYEFMLMIAPLKVDGGTGSPANPIALF</sequence>
<protein>
    <recommendedName>
        <fullName evidence="3">Cyclase</fullName>
    </recommendedName>
</protein>
<dbReference type="GO" id="GO:0019441">
    <property type="term" value="P:L-tryptophan catabolic process to kynurenine"/>
    <property type="evidence" value="ECO:0007669"/>
    <property type="project" value="InterPro"/>
</dbReference>
<dbReference type="SUPFAM" id="SSF102198">
    <property type="entry name" value="Putative cyclase"/>
    <property type="match status" value="1"/>
</dbReference>
<dbReference type="InterPro" id="IPR037175">
    <property type="entry name" value="KFase_sf"/>
</dbReference>
<dbReference type="GO" id="GO:0004061">
    <property type="term" value="F:arylformamidase activity"/>
    <property type="evidence" value="ECO:0007669"/>
    <property type="project" value="InterPro"/>
</dbReference>
<accession>W4LS40</accession>
<evidence type="ECO:0000313" key="1">
    <source>
        <dbReference type="EMBL" id="ETX00561.1"/>
    </source>
</evidence>
<name>W4LS40_ENTF1</name>
<dbReference type="PANTHER" id="PTHR34861:SF10">
    <property type="entry name" value="CYCLASE"/>
    <property type="match status" value="1"/>
</dbReference>
<keyword evidence="2" id="KW-1185">Reference proteome</keyword>
<gene>
    <name evidence="1" type="ORF">ETSY1_10785</name>
</gene>
<dbReference type="InterPro" id="IPR007325">
    <property type="entry name" value="KFase/CYL"/>
</dbReference>
<dbReference type="Proteomes" id="UP000019141">
    <property type="component" value="Unassembled WGS sequence"/>
</dbReference>